<proteinExistence type="predicted"/>
<feature type="transmembrane region" description="Helical" evidence="1">
    <location>
        <begin position="241"/>
        <end position="258"/>
    </location>
</feature>
<keyword evidence="3" id="KW-0012">Acyltransferase</keyword>
<gene>
    <name evidence="3" type="ORF">GH975_05895</name>
</gene>
<keyword evidence="4" id="KW-1185">Reference proteome</keyword>
<keyword evidence="3" id="KW-0808">Transferase</keyword>
<reference evidence="3 4" key="1">
    <citation type="submission" date="2019-11" db="EMBL/GenBank/DDBJ databases">
        <authorList>
            <person name="Khan S.A."/>
            <person name="Jeon C.O."/>
            <person name="Chun B.H."/>
        </authorList>
    </citation>
    <scope>NUCLEOTIDE SEQUENCE [LARGE SCALE GENOMIC DNA]</scope>
    <source>
        <strain evidence="3 4">IMCC 1097</strain>
    </source>
</reference>
<dbReference type="RefSeq" id="WP_153713634.1">
    <property type="nucleotide sequence ID" value="NZ_CP045871.1"/>
</dbReference>
<feature type="transmembrane region" description="Helical" evidence="1">
    <location>
        <begin position="218"/>
        <end position="234"/>
    </location>
</feature>
<dbReference type="PANTHER" id="PTHR23028:SF53">
    <property type="entry name" value="ACYL_TRANSF_3 DOMAIN-CONTAINING PROTEIN"/>
    <property type="match status" value="1"/>
</dbReference>
<evidence type="ECO:0000313" key="4">
    <source>
        <dbReference type="Proteomes" id="UP000388235"/>
    </source>
</evidence>
<feature type="transmembrane region" description="Helical" evidence="1">
    <location>
        <begin position="51"/>
        <end position="75"/>
    </location>
</feature>
<feature type="transmembrane region" description="Helical" evidence="1">
    <location>
        <begin position="165"/>
        <end position="181"/>
    </location>
</feature>
<name>A0A5Q2QE42_9GAMM</name>
<feature type="domain" description="Acyltransferase 3" evidence="2">
    <location>
        <begin position="14"/>
        <end position="334"/>
    </location>
</feature>
<dbReference type="PANTHER" id="PTHR23028">
    <property type="entry name" value="ACETYLTRANSFERASE"/>
    <property type="match status" value="1"/>
</dbReference>
<feature type="transmembrane region" description="Helical" evidence="1">
    <location>
        <begin position="21"/>
        <end position="39"/>
    </location>
</feature>
<feature type="transmembrane region" description="Helical" evidence="1">
    <location>
        <begin position="193"/>
        <end position="212"/>
    </location>
</feature>
<keyword evidence="1" id="KW-0472">Membrane</keyword>
<evidence type="ECO:0000256" key="1">
    <source>
        <dbReference type="SAM" id="Phobius"/>
    </source>
</evidence>
<dbReference type="KEGG" id="llp:GH975_05895"/>
<feature type="transmembrane region" description="Helical" evidence="1">
    <location>
        <begin position="87"/>
        <end position="109"/>
    </location>
</feature>
<dbReference type="OrthoDB" id="9767863at2"/>
<dbReference type="Proteomes" id="UP000388235">
    <property type="component" value="Chromosome"/>
</dbReference>
<dbReference type="InterPro" id="IPR050879">
    <property type="entry name" value="Acyltransferase_3"/>
</dbReference>
<evidence type="ECO:0000259" key="2">
    <source>
        <dbReference type="Pfam" id="PF01757"/>
    </source>
</evidence>
<dbReference type="InterPro" id="IPR002656">
    <property type="entry name" value="Acyl_transf_3_dom"/>
</dbReference>
<dbReference type="GO" id="GO:0009103">
    <property type="term" value="P:lipopolysaccharide biosynthetic process"/>
    <property type="evidence" value="ECO:0007669"/>
    <property type="project" value="TreeGrafter"/>
</dbReference>
<organism evidence="3 4">
    <name type="scientific">Litorivicinus lipolyticus</name>
    <dbReference type="NCBI Taxonomy" id="418701"/>
    <lineage>
        <taxon>Bacteria</taxon>
        <taxon>Pseudomonadati</taxon>
        <taxon>Pseudomonadota</taxon>
        <taxon>Gammaproteobacteria</taxon>
        <taxon>Oceanospirillales</taxon>
        <taxon>Litorivicinaceae</taxon>
        <taxon>Litorivicinus</taxon>
    </lineage>
</organism>
<dbReference type="Pfam" id="PF01757">
    <property type="entry name" value="Acyl_transf_3"/>
    <property type="match status" value="1"/>
</dbReference>
<dbReference type="GO" id="GO:0016747">
    <property type="term" value="F:acyltransferase activity, transferring groups other than amino-acyl groups"/>
    <property type="evidence" value="ECO:0007669"/>
    <property type="project" value="InterPro"/>
</dbReference>
<keyword evidence="1" id="KW-0812">Transmembrane</keyword>
<evidence type="ECO:0000313" key="3">
    <source>
        <dbReference type="EMBL" id="QGG80130.1"/>
    </source>
</evidence>
<dbReference type="GO" id="GO:0016020">
    <property type="term" value="C:membrane"/>
    <property type="evidence" value="ECO:0007669"/>
    <property type="project" value="TreeGrafter"/>
</dbReference>
<sequence length="364" mass="40466">MNRSLADFCHGRDNNFNLIRLIAAFLVLLTHSFALVAGTGDAEPLKSTLGLTLGTMAVDIFFVTSGFLITASFMARKNTWLFFWARILRIYPALLIALSLTVFGLGLAVTDLSAAAYLTEPATYQYLARNAVLFFGIEHQLPGVFTTTPYANAVNGSLWTLPYEVRMYVVIVAILTVSQNIQQRVPTLGSRFWVTLAALGSWGLIWGMLYLGHEPGKGLRLFCWFVVGAAFYLWRSNIRLNHTLALGAAAALIIAALLGRFELGYFITLPYLVFSLAYLPRGPWLNFNRLGDYSYGLYIYAFPVQQTLMVLNPDTTVTQSIALATLISLSLAILSWRWVEQPALRLKSHPWAIAAFETTSPSRI</sequence>
<feature type="transmembrane region" description="Helical" evidence="1">
    <location>
        <begin position="317"/>
        <end position="339"/>
    </location>
</feature>
<dbReference type="EMBL" id="CP045871">
    <property type="protein sequence ID" value="QGG80130.1"/>
    <property type="molecule type" value="Genomic_DNA"/>
</dbReference>
<accession>A0A5Q2QE42</accession>
<dbReference type="AlphaFoldDB" id="A0A5Q2QE42"/>
<protein>
    <submittedName>
        <fullName evidence="3">Acyltransferase family protein</fullName>
    </submittedName>
</protein>
<keyword evidence="1" id="KW-1133">Transmembrane helix</keyword>